<evidence type="ECO:0000313" key="2">
    <source>
        <dbReference type="Proteomes" id="UP000054549"/>
    </source>
</evidence>
<dbReference type="HOGENOM" id="CLU_2721681_0_0_1"/>
<dbReference type="EMBL" id="KN818370">
    <property type="protein sequence ID" value="KIL57436.1"/>
    <property type="molecule type" value="Genomic_DNA"/>
</dbReference>
<keyword evidence="2" id="KW-1185">Reference proteome</keyword>
<proteinExistence type="predicted"/>
<reference evidence="1 2" key="1">
    <citation type="submission" date="2014-04" db="EMBL/GenBank/DDBJ databases">
        <title>Evolutionary Origins and Diversification of the Mycorrhizal Mutualists.</title>
        <authorList>
            <consortium name="DOE Joint Genome Institute"/>
            <consortium name="Mycorrhizal Genomics Consortium"/>
            <person name="Kohler A."/>
            <person name="Kuo A."/>
            <person name="Nagy L.G."/>
            <person name="Floudas D."/>
            <person name="Copeland A."/>
            <person name="Barry K.W."/>
            <person name="Cichocki N."/>
            <person name="Veneault-Fourrey C."/>
            <person name="LaButti K."/>
            <person name="Lindquist E.A."/>
            <person name="Lipzen A."/>
            <person name="Lundell T."/>
            <person name="Morin E."/>
            <person name="Murat C."/>
            <person name="Riley R."/>
            <person name="Ohm R."/>
            <person name="Sun H."/>
            <person name="Tunlid A."/>
            <person name="Henrissat B."/>
            <person name="Grigoriev I.V."/>
            <person name="Hibbett D.S."/>
            <person name="Martin F."/>
        </authorList>
    </citation>
    <scope>NUCLEOTIDE SEQUENCE [LARGE SCALE GENOMIC DNA]</scope>
    <source>
        <strain evidence="1 2">Koide BX008</strain>
    </source>
</reference>
<dbReference type="InParanoid" id="A0A0C2WL75"/>
<accession>A0A0C2WL75</accession>
<dbReference type="Proteomes" id="UP000054549">
    <property type="component" value="Unassembled WGS sequence"/>
</dbReference>
<evidence type="ECO:0000313" key="1">
    <source>
        <dbReference type="EMBL" id="KIL57436.1"/>
    </source>
</evidence>
<dbReference type="AlphaFoldDB" id="A0A0C2WL75"/>
<gene>
    <name evidence="1" type="ORF">M378DRAFT_171763</name>
</gene>
<name>A0A0C2WL75_AMAMK</name>
<organism evidence="1 2">
    <name type="scientific">Amanita muscaria (strain Koide BX008)</name>
    <dbReference type="NCBI Taxonomy" id="946122"/>
    <lineage>
        <taxon>Eukaryota</taxon>
        <taxon>Fungi</taxon>
        <taxon>Dikarya</taxon>
        <taxon>Basidiomycota</taxon>
        <taxon>Agaricomycotina</taxon>
        <taxon>Agaricomycetes</taxon>
        <taxon>Agaricomycetidae</taxon>
        <taxon>Agaricales</taxon>
        <taxon>Pluteineae</taxon>
        <taxon>Amanitaceae</taxon>
        <taxon>Amanita</taxon>
    </lineage>
</organism>
<sequence>MPECVSAPTIPRELLKTHPYKPHQRTWRLPNSDQFSQLLEGLVPGSQKLEKDGVCLQLKDWMSIRVVEWMNL</sequence>
<protein>
    <submittedName>
        <fullName evidence="1">Uncharacterized protein</fullName>
    </submittedName>
</protein>